<dbReference type="InterPro" id="IPR012480">
    <property type="entry name" value="Hepar_II_III_C"/>
</dbReference>
<organism evidence="6 7">
    <name type="scientific">Phytoactinopolyspora halotolerans</name>
    <dbReference type="NCBI Taxonomy" id="1981512"/>
    <lineage>
        <taxon>Bacteria</taxon>
        <taxon>Bacillati</taxon>
        <taxon>Actinomycetota</taxon>
        <taxon>Actinomycetes</taxon>
        <taxon>Jiangellales</taxon>
        <taxon>Jiangellaceae</taxon>
        <taxon>Phytoactinopolyspora</taxon>
    </lineage>
</organism>
<protein>
    <recommendedName>
        <fullName evidence="5">Heparinase II/III-like C-terminal domain-containing protein</fullName>
    </recommendedName>
</protein>
<evidence type="ECO:0000256" key="2">
    <source>
        <dbReference type="ARBA" id="ARBA00022729"/>
    </source>
</evidence>
<proteinExistence type="predicted"/>
<dbReference type="Gene3D" id="1.50.10.100">
    <property type="entry name" value="Chondroitin AC/alginate lyase"/>
    <property type="match status" value="1"/>
</dbReference>
<comment type="caution">
    <text evidence="6">The sequence shown here is derived from an EMBL/GenBank/DDBJ whole genome shotgun (WGS) entry which is preliminary data.</text>
</comment>
<dbReference type="Gene3D" id="2.70.98.70">
    <property type="match status" value="1"/>
</dbReference>
<dbReference type="AlphaFoldDB" id="A0A6L9S9K9"/>
<evidence type="ECO:0000313" key="6">
    <source>
        <dbReference type="EMBL" id="NEE01916.1"/>
    </source>
</evidence>
<keyword evidence="7" id="KW-1185">Reference proteome</keyword>
<keyword evidence="3" id="KW-0574">Periplasm</keyword>
<dbReference type="SUPFAM" id="SSF48230">
    <property type="entry name" value="Chondroitin AC/alginate lyase"/>
    <property type="match status" value="1"/>
</dbReference>
<dbReference type="InterPro" id="IPR008929">
    <property type="entry name" value="Chondroitin_lyas"/>
</dbReference>
<dbReference type="Pfam" id="PF07940">
    <property type="entry name" value="Hepar_II_III_C"/>
    <property type="match status" value="1"/>
</dbReference>
<feature type="domain" description="Heparinase II/III-like C-terminal" evidence="5">
    <location>
        <begin position="307"/>
        <end position="403"/>
    </location>
</feature>
<dbReference type="EMBL" id="JAAGOA010000012">
    <property type="protein sequence ID" value="NEE01916.1"/>
    <property type="molecule type" value="Genomic_DNA"/>
</dbReference>
<gene>
    <name evidence="6" type="ORF">G1H10_17215</name>
</gene>
<reference evidence="6 7" key="1">
    <citation type="submission" date="2020-02" db="EMBL/GenBank/DDBJ databases">
        <authorList>
            <person name="Li X.-J."/>
            <person name="Han X.-M."/>
        </authorList>
    </citation>
    <scope>NUCLEOTIDE SEQUENCE [LARGE SCALE GENOMIC DNA]</scope>
    <source>
        <strain evidence="6 7">CCTCC AB 2017055</strain>
    </source>
</reference>
<dbReference type="Proteomes" id="UP000475214">
    <property type="component" value="Unassembled WGS sequence"/>
</dbReference>
<evidence type="ECO:0000259" key="5">
    <source>
        <dbReference type="Pfam" id="PF07940"/>
    </source>
</evidence>
<sequence>MSGPRYDAAWTVLAHQAQARELRRRAHRYRIRGEAADRDRASELLDAYGRLYPQVAADGWSEQAEPWMLRGKLFSQALTEALWGTQIADAVRVLAAADPSLRGRLRDDTVDLLRGLMSTVHEARRVLVDERGDLRSNYTAWLDCAGGMAARALHALGEPVDAGPWLKGAFEQLAAAVGEDGWEWEGATYYHLFVLRAHLLNLAGQDPRELPGDAVARLAGMVRVLTTLATPAGLVPVLHDGPYRRDGALLELIEVCALARQLWTAPGVEWIEAYARRQLGDRHDGLEDLLDGWFAGPPLDEGIGTERGSVWYASTGAVVLRDPADTWQAVVDAGPHGGSHGHLDKLALYLYGADEPWQPAPGVPPYGSPLRRGHYTRTVAHPTVRIDGADQQPCTGTVLAWEPGPPARLLVGADDAFPGAGLRRAVIMNDEYLLDAVCVTVPSGAEHVVDLGLRPGGTLDIRTEPDGTWCSRWDTGGTVLHGRHVATAPSTLATVPGRGPSDDPAAVVAVADWTATCSATCSAVAFVSVYWPGDPGAVHRIELISTDQTGPARLRVEHGSGRIDEHTLEDT</sequence>
<comment type="subcellular location">
    <subcellularLocation>
        <location evidence="1">Periplasm</location>
    </subcellularLocation>
</comment>
<dbReference type="GO" id="GO:0016829">
    <property type="term" value="F:lyase activity"/>
    <property type="evidence" value="ECO:0007669"/>
    <property type="project" value="UniProtKB-KW"/>
</dbReference>
<evidence type="ECO:0000256" key="3">
    <source>
        <dbReference type="ARBA" id="ARBA00022764"/>
    </source>
</evidence>
<dbReference type="RefSeq" id="WP_163740024.1">
    <property type="nucleotide sequence ID" value="NZ_JAAGOA010000012.1"/>
</dbReference>
<keyword evidence="4" id="KW-0456">Lyase</keyword>
<accession>A0A6L9S9K9</accession>
<keyword evidence="2" id="KW-0732">Signal</keyword>
<evidence type="ECO:0000256" key="1">
    <source>
        <dbReference type="ARBA" id="ARBA00004418"/>
    </source>
</evidence>
<evidence type="ECO:0000313" key="7">
    <source>
        <dbReference type="Proteomes" id="UP000475214"/>
    </source>
</evidence>
<dbReference type="PANTHER" id="PTHR39210">
    <property type="entry name" value="HEPARIN-SULFATE LYASE"/>
    <property type="match status" value="1"/>
</dbReference>
<evidence type="ECO:0000256" key="4">
    <source>
        <dbReference type="ARBA" id="ARBA00023239"/>
    </source>
</evidence>
<dbReference type="GO" id="GO:0042597">
    <property type="term" value="C:periplasmic space"/>
    <property type="evidence" value="ECO:0007669"/>
    <property type="project" value="UniProtKB-SubCell"/>
</dbReference>
<name>A0A6L9S9K9_9ACTN</name>
<dbReference type="PANTHER" id="PTHR39210:SF1">
    <property type="entry name" value="HEPARIN-SULFATE LYASE"/>
    <property type="match status" value="1"/>
</dbReference>